<evidence type="ECO:0000313" key="2">
    <source>
        <dbReference type="Proteomes" id="UP001497444"/>
    </source>
</evidence>
<protein>
    <submittedName>
        <fullName evidence="1">Uncharacterized protein</fullName>
    </submittedName>
</protein>
<evidence type="ECO:0000313" key="1">
    <source>
        <dbReference type="EMBL" id="CAK9272624.1"/>
    </source>
</evidence>
<proteinExistence type="predicted"/>
<dbReference type="Proteomes" id="UP001497444">
    <property type="component" value="Chromosome 4"/>
</dbReference>
<organism evidence="1 2">
    <name type="scientific">Sphagnum jensenii</name>
    <dbReference type="NCBI Taxonomy" id="128206"/>
    <lineage>
        <taxon>Eukaryota</taxon>
        <taxon>Viridiplantae</taxon>
        <taxon>Streptophyta</taxon>
        <taxon>Embryophyta</taxon>
        <taxon>Bryophyta</taxon>
        <taxon>Sphagnophytina</taxon>
        <taxon>Sphagnopsida</taxon>
        <taxon>Sphagnales</taxon>
        <taxon>Sphagnaceae</taxon>
        <taxon>Sphagnum</taxon>
    </lineage>
</organism>
<gene>
    <name evidence="1" type="ORF">CSSPJE1EN1_LOCUS18102</name>
</gene>
<sequence length="246" mass="28746">MRAHFVVALMMASRFERTQQQQIDARLRPGRTDYWPWMQGVAAVTMHAVTLFVTERASCGALVHGAGGSFHRESMGKLAPVYFPPSRIPFVPARAMAAAVIARRIAALPPHERGNLTERSSSFYTSKPHEEQQAEELQKEFYEEEFDPVRSMLQDIPEHEVKQSFFDHKVANLPASVPFCTVFCDRRRLQSRKWEDLFLRIRRWRRIYQQLLKLQRDEVRKAMVVGSAWQMLLLIEEEYHHHERGV</sequence>
<dbReference type="PANTHER" id="PTHR13258">
    <property type="entry name" value="SYNDETIN"/>
    <property type="match status" value="1"/>
</dbReference>
<name>A0ABP0X222_9BRYO</name>
<reference evidence="1" key="1">
    <citation type="submission" date="2024-02" db="EMBL/GenBank/DDBJ databases">
        <authorList>
            <consortium name="ELIXIR-Norway"/>
            <consortium name="Elixir Norway"/>
        </authorList>
    </citation>
    <scope>NUCLEOTIDE SEQUENCE</scope>
</reference>
<keyword evidence="2" id="KW-1185">Reference proteome</keyword>
<dbReference type="PANTHER" id="PTHR13258:SF0">
    <property type="entry name" value="SYNDETIN"/>
    <property type="match status" value="1"/>
</dbReference>
<dbReference type="EMBL" id="OZ020099">
    <property type="protein sequence ID" value="CAK9272624.1"/>
    <property type="molecule type" value="Genomic_DNA"/>
</dbReference>
<accession>A0ABP0X222</accession>
<dbReference type="InterPro" id="IPR040047">
    <property type="entry name" value="VPS50"/>
</dbReference>